<dbReference type="PROSITE" id="PS50026">
    <property type="entry name" value="EGF_3"/>
    <property type="match status" value="1"/>
</dbReference>
<feature type="disulfide bond" evidence="1">
    <location>
        <begin position="155"/>
        <end position="164"/>
    </location>
</feature>
<dbReference type="SUPFAM" id="SSF57196">
    <property type="entry name" value="EGF/Laminin"/>
    <property type="match status" value="1"/>
</dbReference>
<dbReference type="InterPro" id="IPR053295">
    <property type="entry name" value="Innate_immunity_reg"/>
</dbReference>
<dbReference type="Proteomes" id="UP001432322">
    <property type="component" value="Unassembled WGS sequence"/>
</dbReference>
<organism evidence="3 4">
    <name type="scientific">Pristionchus fissidentatus</name>
    <dbReference type="NCBI Taxonomy" id="1538716"/>
    <lineage>
        <taxon>Eukaryota</taxon>
        <taxon>Metazoa</taxon>
        <taxon>Ecdysozoa</taxon>
        <taxon>Nematoda</taxon>
        <taxon>Chromadorea</taxon>
        <taxon>Rhabditida</taxon>
        <taxon>Rhabditina</taxon>
        <taxon>Diplogasteromorpha</taxon>
        <taxon>Diplogasteroidea</taxon>
        <taxon>Neodiplogasteridae</taxon>
        <taxon>Pristionchus</taxon>
    </lineage>
</organism>
<reference evidence="3" key="1">
    <citation type="submission" date="2023-10" db="EMBL/GenBank/DDBJ databases">
        <title>Genome assembly of Pristionchus species.</title>
        <authorList>
            <person name="Yoshida K."/>
            <person name="Sommer R.J."/>
        </authorList>
    </citation>
    <scope>NUCLEOTIDE SEQUENCE</scope>
    <source>
        <strain evidence="3">RS5133</strain>
    </source>
</reference>
<dbReference type="SMART" id="SM00181">
    <property type="entry name" value="EGF"/>
    <property type="match status" value="4"/>
</dbReference>
<evidence type="ECO:0000313" key="3">
    <source>
        <dbReference type="EMBL" id="GMT18705.1"/>
    </source>
</evidence>
<dbReference type="InterPro" id="IPR000742">
    <property type="entry name" value="EGF"/>
</dbReference>
<feature type="non-terminal residue" evidence="3">
    <location>
        <position position="1"/>
    </location>
</feature>
<sequence>LLVFAVVLLAAAATPVCENGGTPKTDGSTKCDCTAYWTGDLCETIAKCANGGEINADKTACTCDPQWKGADCATIDCKNGGVPNGVNGCDCSAYSSGADCGTITKCANGGELKSATECDCPSYWTGDCSTIECVNGGYAVPITKTSGQDRQSCHCPKGYYGIHCDAVKPARRVEGVFDTKPSFNLYIHNELTDWYGQKAYKNIQNAIGKLTDDIYSKYNLLQSTRGGILTIKRSNYLDEFISIVNRNQAIGTHKYTCLETDISYRQLLDALKNNGIEDSVILMYTQYPPAKDQQDDLAELKKYLRAFRIKLNVLLGADDILLDCNSKKNKDKKLFEELTDLVYFTDGEITSFLVEEETDDNEMLPAFLRSSARPQSHSRTASKSCEIGTKFSFQTDPYPNTYYIAVRSNQGTAATLTGSCSSGGEVIRVSDSYYGEFSLFSILSGAKQTCTLTATADGECLATVYSTGGDPEVDTFGLFYSFTTSPDMDSDSISAYANENFYLSLHVEISPSPKYPIVKFNGNFVANNEIEMQYGTGDLVRRGSSFDYQSTTAIDCPDGGQTWIQLSLEGFNKDDQSLAVLNRIVPVNCEKRTAPVSSTTHLLRLLDGSVQPSAKKPTLALMFSNRLPTQQFSKFILESVDDSMKDMFFPYGFLRFDAATLMDFDPYTDFAEFKRNVYDKGPDNIGDYDNLIRNINELTEGAKGKVTSDSLVSIAIDHALVSVDAGNSYSANLAKLANLGARLLFWGDIDTIKLEQESDTLEMYTRMAAVSAGHLILIDMSDFDDSDPEDDDPPFYVSSALRDMYTSGPSQRLLAYSNLEWDFTGQTSTTQFSSLGNIQVPEGINKIFVSITFNVEDPAKFVAPFMASLVLDAGSDRIAYNLDDFTQYGPTTGNAKPRSNLITASIDVQGGLSYDGSMTILAMVPYTSAHIRFWTNRTDDDILPDLKYVDFEIREIQPDNYYGAALNVPELNAGGEETEKMSLRFLDHNGVDAQRLDHNQTVEVINGVAHFVPYFCNEKQSEFLSKDMYTIEIAYEGGFKYYRPMLCGNNPTTPKCPQDVHDGNAYCVESNPPFHRGPSELLIDCSGVGQVVYSTDSDVEHNYKCICEKGFAGRSCEQSSCDDGIVHVPGEKDAAFRTLSYVFLSPAGDEACSSMVNYYANDAKASFAEAATYENIWQYTFSVYFTDGTAKTLYRGASYNQFYETFGQLTSETLDPSTFCGNQRNTNYMDMNSVFNLAVESVGRNSRGIVFFYAAQTFIENQENNELKNIVVSEEFYESVQAYQQQIYFVTPTITQDIISLTTASGGIAVRMLSDFDTFSAGVVNFQKAFNDILRSEVGWTGVLTRNETTQWKITQDVEVFTIGGKSNNGYNAPVLQYCGNSPAGIVELEGFPFDSSYDEDHTVSQHAKITASPSEPKSICITFEESKYDLVQVVILTKNDPIIHALIGQGQANTDKHSAGATTSTVKAAHISFNRPVDTYTFEPSNNNWREAARLNCSFAQEFVAFTQPFTEIGPEIVDFTVTQAAKDANDPDAVSSISVPLVVTETINCANGGTFDKEGSFCQCADGYSGPTCSQPSCDSPGRLNSHGDHCDCTGADAGGLFCRKE</sequence>
<comment type="caution">
    <text evidence="3">The sequence shown here is derived from an EMBL/GenBank/DDBJ whole genome shotgun (WGS) entry which is preliminary data.</text>
</comment>
<dbReference type="PROSITE" id="PS00022">
    <property type="entry name" value="EGF_1"/>
    <property type="match status" value="4"/>
</dbReference>
<accession>A0AAV5VL74</accession>
<gene>
    <name evidence="3" type="ORF">PFISCL1PPCAC_10002</name>
</gene>
<evidence type="ECO:0000256" key="1">
    <source>
        <dbReference type="PROSITE-ProRule" id="PRU00076"/>
    </source>
</evidence>
<evidence type="ECO:0000259" key="2">
    <source>
        <dbReference type="PROSITE" id="PS50026"/>
    </source>
</evidence>
<dbReference type="PANTHER" id="PTHR47324:SF1">
    <property type="entry name" value="EGF-LIKE DOMAIN-CONTAINING PROTEIN-RELATED"/>
    <property type="match status" value="1"/>
</dbReference>
<feature type="domain" description="EGF-like" evidence="2">
    <location>
        <begin position="124"/>
        <end position="165"/>
    </location>
</feature>
<keyword evidence="4" id="KW-1185">Reference proteome</keyword>
<comment type="caution">
    <text evidence="1">Lacks conserved residue(s) required for the propagation of feature annotation.</text>
</comment>
<dbReference type="PANTHER" id="PTHR47324">
    <property type="entry name" value="PROTEIN IRG-7-RELATED"/>
    <property type="match status" value="1"/>
</dbReference>
<dbReference type="EMBL" id="BTSY01000003">
    <property type="protein sequence ID" value="GMT18705.1"/>
    <property type="molecule type" value="Genomic_DNA"/>
</dbReference>
<dbReference type="Gene3D" id="2.10.25.10">
    <property type="entry name" value="Laminin"/>
    <property type="match status" value="2"/>
</dbReference>
<protein>
    <recommendedName>
        <fullName evidence="2">EGF-like domain-containing protein</fullName>
    </recommendedName>
</protein>
<name>A0AAV5VL74_9BILA</name>
<dbReference type="PROSITE" id="PS01186">
    <property type="entry name" value="EGF_2"/>
    <property type="match status" value="3"/>
</dbReference>
<keyword evidence="1" id="KW-0245">EGF-like domain</keyword>
<evidence type="ECO:0000313" key="4">
    <source>
        <dbReference type="Proteomes" id="UP001432322"/>
    </source>
</evidence>
<proteinExistence type="predicted"/>
<keyword evidence="1" id="KW-1015">Disulfide bond</keyword>